<reference evidence="1" key="1">
    <citation type="submission" date="2021-12" db="EMBL/GenBank/DDBJ databases">
        <authorList>
            <person name="Veyrier F.J."/>
        </authorList>
    </citation>
    <scope>NUCLEOTIDE SEQUENCE</scope>
    <source>
        <strain evidence="1">SN4</strain>
    </source>
</reference>
<evidence type="ECO:0000313" key="2">
    <source>
        <dbReference type="EMBL" id="UOO89551.1"/>
    </source>
</evidence>
<accession>A0ABY4DZX8</accession>
<organism evidence="1 3">
    <name type="scientific">Vitreoscilla massiliensis</name>
    <dbReference type="NCBI Taxonomy" id="1689272"/>
    <lineage>
        <taxon>Bacteria</taxon>
        <taxon>Pseudomonadati</taxon>
        <taxon>Pseudomonadota</taxon>
        <taxon>Betaproteobacteria</taxon>
        <taxon>Neisseriales</taxon>
        <taxon>Neisseriaceae</taxon>
        <taxon>Vitreoscilla</taxon>
    </lineage>
</organism>
<evidence type="ECO:0000313" key="1">
    <source>
        <dbReference type="EMBL" id="UOO89093.1"/>
    </source>
</evidence>
<keyword evidence="3" id="KW-1185">Reference proteome</keyword>
<reference evidence="1 3" key="2">
    <citation type="journal article" date="2022" name="Res Sq">
        <title>Evolution of multicellular longitudinally dividing oral cavity symbionts (Neisseriaceae).</title>
        <authorList>
            <person name="Nyongesa S."/>
            <person name="Weber P."/>
            <person name="Bernet E."/>
            <person name="Pullido F."/>
            <person name="Nieckarz M."/>
            <person name="Delaby M."/>
            <person name="Nieves C."/>
            <person name="Viehboeck T."/>
            <person name="Krause N."/>
            <person name="Rivera-Millot A."/>
            <person name="Nakamura A."/>
            <person name="Vischer N."/>
            <person name="VanNieuwenhze M."/>
            <person name="Brun Y."/>
            <person name="Cava F."/>
            <person name="Bulgheresi S."/>
            <person name="Veyrier F."/>
        </authorList>
    </citation>
    <scope>NUCLEOTIDE SEQUENCE [LARGE SCALE GENOMIC DNA]</scope>
    <source>
        <strain evidence="1 3">SN4</strain>
    </source>
</reference>
<evidence type="ECO:0000313" key="3">
    <source>
        <dbReference type="Proteomes" id="UP000832011"/>
    </source>
</evidence>
<proteinExistence type="predicted"/>
<evidence type="ECO:0008006" key="4">
    <source>
        <dbReference type="Google" id="ProtNLM"/>
    </source>
</evidence>
<protein>
    <recommendedName>
        <fullName evidence="4">Phage recombination protein Bet</fullName>
    </recommendedName>
</protein>
<sequence>MTDENKTHFRKAFKSCYLAAVDITEELEVTIHRVVQERDASKKTSDQLLVAYFKEPEIRKGEKLKPMVINATNAKMINSLAGSPFIEDWVGVSVLIYVDENVRFGCETVEGLRLRKPSAKPKGKPFLTPENEKMWANAIAAYKRDGNLDKVLERVQISDEHVALIQSQAAQGDENAVA</sequence>
<dbReference type="EMBL" id="CP091511">
    <property type="protein sequence ID" value="UOO89093.1"/>
    <property type="molecule type" value="Genomic_DNA"/>
</dbReference>
<dbReference type="RefSeq" id="WP_058357235.1">
    <property type="nucleotide sequence ID" value="NZ_CABKVG010000010.1"/>
</dbReference>
<dbReference type="EMBL" id="CP091511">
    <property type="protein sequence ID" value="UOO89551.1"/>
    <property type="molecule type" value="Genomic_DNA"/>
</dbReference>
<gene>
    <name evidence="2" type="ORF">LVJ82_00785</name>
    <name evidence="1" type="ORF">LVJ82_16875</name>
</gene>
<dbReference type="Proteomes" id="UP000832011">
    <property type="component" value="Chromosome"/>
</dbReference>
<name>A0ABY4DZX8_9NEIS</name>